<keyword evidence="3" id="KW-1185">Reference proteome</keyword>
<dbReference type="AlphaFoldDB" id="S7Z9T8"/>
<gene>
    <name evidence="2" type="ORF">PDE_02273</name>
</gene>
<accession>S7Z9T8</accession>
<reference evidence="2 3" key="1">
    <citation type="journal article" date="2013" name="PLoS ONE">
        <title>Genomic and secretomic analyses reveal unique features of the lignocellulolytic enzyme system of Penicillium decumbens.</title>
        <authorList>
            <person name="Liu G."/>
            <person name="Zhang L."/>
            <person name="Wei X."/>
            <person name="Zou G."/>
            <person name="Qin Y."/>
            <person name="Ma L."/>
            <person name="Li J."/>
            <person name="Zheng H."/>
            <person name="Wang S."/>
            <person name="Wang C."/>
            <person name="Xun L."/>
            <person name="Zhao G.-P."/>
            <person name="Zhou Z."/>
            <person name="Qu Y."/>
        </authorList>
    </citation>
    <scope>NUCLEOTIDE SEQUENCE [LARGE SCALE GENOMIC DNA]</scope>
    <source>
        <strain evidence="3">114-2 / CGMCC 5302</strain>
    </source>
</reference>
<evidence type="ECO:0000313" key="2">
    <source>
        <dbReference type="EMBL" id="EPS27330.1"/>
    </source>
</evidence>
<evidence type="ECO:0000313" key="3">
    <source>
        <dbReference type="Proteomes" id="UP000019376"/>
    </source>
</evidence>
<feature type="region of interest" description="Disordered" evidence="1">
    <location>
        <begin position="1"/>
        <end position="37"/>
    </location>
</feature>
<sequence length="166" mass="17953">MQQHPWSSVESSKRPVQQVQKAPWRLKSPGESQPLASFHGQVKNSLGINLSIATALRCPVKSAAASGPWLTQGQAPAKTELANKLDGATDQTPEALSALADHARNLGLGISQKSSRSDPSRRWSVSRGPSQISDAARRIALLRDQYQTRATQPVHDQVEARAPTPH</sequence>
<evidence type="ECO:0000256" key="1">
    <source>
        <dbReference type="SAM" id="MobiDB-lite"/>
    </source>
</evidence>
<feature type="region of interest" description="Disordered" evidence="1">
    <location>
        <begin position="107"/>
        <end position="131"/>
    </location>
</feature>
<organism evidence="2 3">
    <name type="scientific">Penicillium oxalicum (strain 114-2 / CGMCC 5302)</name>
    <name type="common">Penicillium decumbens</name>
    <dbReference type="NCBI Taxonomy" id="933388"/>
    <lineage>
        <taxon>Eukaryota</taxon>
        <taxon>Fungi</taxon>
        <taxon>Dikarya</taxon>
        <taxon>Ascomycota</taxon>
        <taxon>Pezizomycotina</taxon>
        <taxon>Eurotiomycetes</taxon>
        <taxon>Eurotiomycetidae</taxon>
        <taxon>Eurotiales</taxon>
        <taxon>Aspergillaceae</taxon>
        <taxon>Penicillium</taxon>
    </lineage>
</organism>
<dbReference type="HOGENOM" id="CLU_1603314_0_0_1"/>
<feature type="region of interest" description="Disordered" evidence="1">
    <location>
        <begin position="146"/>
        <end position="166"/>
    </location>
</feature>
<feature type="compositionally biased region" description="Polar residues" evidence="1">
    <location>
        <begin position="1"/>
        <end position="20"/>
    </location>
</feature>
<name>S7Z9T8_PENO1</name>
<protein>
    <submittedName>
        <fullName evidence="2">Uncharacterized protein</fullName>
    </submittedName>
</protein>
<dbReference type="EMBL" id="KB644410">
    <property type="protein sequence ID" value="EPS27330.1"/>
    <property type="molecule type" value="Genomic_DNA"/>
</dbReference>
<proteinExistence type="predicted"/>
<dbReference type="Proteomes" id="UP000019376">
    <property type="component" value="Unassembled WGS sequence"/>
</dbReference>